<sequence length="66" mass="7703">MVKNFNFLLMLTVAGIIFMRFLSNTEMIPFLKVVFILIGLVMILWGIIGMLLHGWVTGYERNKKRI</sequence>
<keyword evidence="1" id="KW-0472">Membrane</keyword>
<organism evidence="2 3">
    <name type="scientific">Exiguobacterium undae</name>
    <dbReference type="NCBI Taxonomy" id="169177"/>
    <lineage>
        <taxon>Bacteria</taxon>
        <taxon>Bacillati</taxon>
        <taxon>Bacillota</taxon>
        <taxon>Bacilli</taxon>
        <taxon>Bacillales</taxon>
        <taxon>Bacillales Family XII. Incertae Sedis</taxon>
        <taxon>Exiguobacterium</taxon>
    </lineage>
</organism>
<reference evidence="2 3" key="1">
    <citation type="submission" date="2016-03" db="EMBL/GenBank/DDBJ databases">
        <authorList>
            <person name="Cho S.-Y."/>
            <person name="Lim S."/>
            <person name="Kim H."/>
            <person name="Soh E.H."/>
            <person name="Moon J.S."/>
        </authorList>
    </citation>
    <scope>NUCLEOTIDE SEQUENCE [LARGE SCALE GENOMIC DNA]</scope>
    <source>
        <strain evidence="2 3">KCTC 3810</strain>
    </source>
</reference>
<evidence type="ECO:0000313" key="2">
    <source>
        <dbReference type="EMBL" id="OAN15682.1"/>
    </source>
</evidence>
<keyword evidence="1" id="KW-0812">Transmembrane</keyword>
<feature type="transmembrane region" description="Helical" evidence="1">
    <location>
        <begin position="34"/>
        <end position="56"/>
    </location>
</feature>
<feature type="transmembrane region" description="Helical" evidence="1">
    <location>
        <begin position="5"/>
        <end position="22"/>
    </location>
</feature>
<comment type="caution">
    <text evidence="2">The sequence shown here is derived from an EMBL/GenBank/DDBJ whole genome shotgun (WGS) entry which is preliminary data.</text>
</comment>
<protein>
    <submittedName>
        <fullName evidence="2">Uncharacterized protein</fullName>
    </submittedName>
</protein>
<dbReference type="EMBL" id="LVVL01000001">
    <property type="protein sequence ID" value="OAN15682.1"/>
    <property type="molecule type" value="Genomic_DNA"/>
</dbReference>
<keyword evidence="1" id="KW-1133">Transmembrane helix</keyword>
<proteinExistence type="predicted"/>
<evidence type="ECO:0000313" key="3">
    <source>
        <dbReference type="Proteomes" id="UP000078447"/>
    </source>
</evidence>
<keyword evidence="3" id="KW-1185">Reference proteome</keyword>
<evidence type="ECO:0000256" key="1">
    <source>
        <dbReference type="SAM" id="Phobius"/>
    </source>
</evidence>
<accession>A0ABX2VBT0</accession>
<dbReference type="Proteomes" id="UP000078447">
    <property type="component" value="Unassembled WGS sequence"/>
</dbReference>
<name>A0ABX2VBT0_9BACL</name>
<gene>
    <name evidence="2" type="ORF">A3783_07045</name>
</gene>